<dbReference type="InterPro" id="IPR023346">
    <property type="entry name" value="Lysozyme-like_dom_sf"/>
</dbReference>
<gene>
    <name evidence="1" type="primary">slt</name>
    <name evidence="1" type="ORF">RBATCC27255_01921</name>
</gene>
<dbReference type="InterPro" id="IPR008258">
    <property type="entry name" value="Transglycosylase_SLT_dom_1"/>
</dbReference>
<dbReference type="PANTHER" id="PTHR37423:SF2">
    <property type="entry name" value="MEMBRANE-BOUND LYTIC MUREIN TRANSGLYCOSYLASE C"/>
    <property type="match status" value="1"/>
</dbReference>
<dbReference type="GO" id="GO:0016829">
    <property type="term" value="F:lyase activity"/>
    <property type="evidence" value="ECO:0007669"/>
    <property type="project" value="UniProtKB-KW"/>
</dbReference>
<reference evidence="1" key="1">
    <citation type="journal article" date="2018" name="Environ. Microbiol.">
        <title>Sporulation capability and amylosome conservation among diverse human colonic and rumen isolates of the keystone starch-degrader Ruminococcus bromii.</title>
        <authorList>
            <person name="Mukhopadhya I."/>
            <person name="Morais S."/>
            <person name="Laverde-Gomez J."/>
            <person name="Sheridan P.O."/>
            <person name="Walker A.W."/>
            <person name="Kelly W."/>
            <person name="Klieve A.V."/>
            <person name="Ouwerkerk D."/>
            <person name="Duncan S.H."/>
            <person name="Louis P."/>
            <person name="Koropatkin N."/>
            <person name="Cockburn D."/>
            <person name="Kibler R."/>
            <person name="Cooper P.J."/>
            <person name="Sandoval C."/>
            <person name="Crost E."/>
            <person name="Juge N."/>
            <person name="Bayer E.A."/>
            <person name="Flint H.J."/>
        </authorList>
    </citation>
    <scope>NUCLEOTIDE SEQUENCE [LARGE SCALE GENOMIC DNA]</scope>
    <source>
        <strain evidence="1">ATCC 27255</strain>
    </source>
</reference>
<keyword evidence="1" id="KW-0456">Lyase</keyword>
<dbReference type="EC" id="4.2.2.-" evidence="1"/>
<evidence type="ECO:0000313" key="2">
    <source>
        <dbReference type="Proteomes" id="UP000233425"/>
    </source>
</evidence>
<name>A0A2N0UJ86_9FIRM</name>
<dbReference type="AlphaFoldDB" id="A0A2N0UJ86"/>
<dbReference type="Pfam" id="PF01464">
    <property type="entry name" value="SLT"/>
    <property type="match status" value="1"/>
</dbReference>
<dbReference type="PANTHER" id="PTHR37423">
    <property type="entry name" value="SOLUBLE LYTIC MUREIN TRANSGLYCOSYLASE-RELATED"/>
    <property type="match status" value="1"/>
</dbReference>
<comment type="caution">
    <text evidence="1">The sequence shown here is derived from an EMBL/GenBank/DDBJ whole genome shotgun (WGS) entry which is preliminary data.</text>
</comment>
<accession>A0A2N0UJ86</accession>
<sequence>MPQSRRYKKKKSAGKAILAWIIVLAILAAAVFVFVSVFYEDTKKKLDEMNYPRTYSTYVEKAAKDYDLDPALIYAVIHTESGFDPKAESGVGAKGVMQMMPSSFEWLQEQRGCAGQYTEDDLFDPEICIDYGSYLLKYFYDYYGTERSAIAAYNAGFVVSDWLNDTNYSSDGKNLDSIPYPETENYVDKVESAKEMYIKLYYSQSN</sequence>
<proteinExistence type="predicted"/>
<protein>
    <submittedName>
        <fullName evidence="1">Soluble lytic murein transglycosylase</fullName>
        <ecNumber evidence="1">4.2.2.-</ecNumber>
    </submittedName>
</protein>
<dbReference type="CDD" id="cd16896">
    <property type="entry name" value="LT_Slt70-like"/>
    <property type="match status" value="1"/>
</dbReference>
<evidence type="ECO:0000313" key="1">
    <source>
        <dbReference type="EMBL" id="PKD27054.1"/>
    </source>
</evidence>
<dbReference type="Gene3D" id="1.10.530.10">
    <property type="match status" value="1"/>
</dbReference>
<dbReference type="EMBL" id="NNSR01000073">
    <property type="protein sequence ID" value="PKD27054.1"/>
    <property type="molecule type" value="Genomic_DNA"/>
</dbReference>
<keyword evidence="2" id="KW-1185">Reference proteome</keyword>
<dbReference type="Proteomes" id="UP000233425">
    <property type="component" value="Unassembled WGS sequence"/>
</dbReference>
<dbReference type="SUPFAM" id="SSF53955">
    <property type="entry name" value="Lysozyme-like"/>
    <property type="match status" value="1"/>
</dbReference>
<organism evidence="1 2">
    <name type="scientific">Ruminococcus bromii</name>
    <dbReference type="NCBI Taxonomy" id="40518"/>
    <lineage>
        <taxon>Bacteria</taxon>
        <taxon>Bacillati</taxon>
        <taxon>Bacillota</taxon>
        <taxon>Clostridia</taxon>
        <taxon>Eubacteriales</taxon>
        <taxon>Oscillospiraceae</taxon>
        <taxon>Ruminococcus</taxon>
    </lineage>
</organism>